<feature type="region of interest" description="Disordered" evidence="1">
    <location>
        <begin position="1"/>
        <end position="30"/>
    </location>
</feature>
<dbReference type="AlphaFoldDB" id="A0A1I8B8L3"/>
<sequence>MANSENQTDGKLENDSANQTDAKFLKDSANQTDKKTIKRFGISNDRRSVQTLPVLPQKKHSICSQTEEVHFVESAVQTDFVLPSPIIHFKGFNRENNHKEGVAFTANIVSVLFHPTEEECPIEETRTEEKLAHIVFSPTSNKNK</sequence>
<reference evidence="3" key="1">
    <citation type="submission" date="2016-11" db="UniProtKB">
        <authorList>
            <consortium name="WormBaseParasite"/>
        </authorList>
    </citation>
    <scope>IDENTIFICATION</scope>
</reference>
<dbReference type="WBParaSite" id="MhA1_Contig163.frz3.gene2">
    <property type="protein sequence ID" value="MhA1_Contig163.frz3.gene2"/>
    <property type="gene ID" value="MhA1_Contig163.frz3.gene2"/>
</dbReference>
<dbReference type="Proteomes" id="UP000095281">
    <property type="component" value="Unplaced"/>
</dbReference>
<evidence type="ECO:0000256" key="1">
    <source>
        <dbReference type="SAM" id="MobiDB-lite"/>
    </source>
</evidence>
<evidence type="ECO:0000313" key="3">
    <source>
        <dbReference type="WBParaSite" id="MhA1_Contig163.frz3.gene2"/>
    </source>
</evidence>
<evidence type="ECO:0000313" key="2">
    <source>
        <dbReference type="Proteomes" id="UP000095281"/>
    </source>
</evidence>
<protein>
    <submittedName>
        <fullName evidence="3">MSP domain-containing protein</fullName>
    </submittedName>
</protein>
<keyword evidence="2" id="KW-1185">Reference proteome</keyword>
<organism evidence="2 3">
    <name type="scientific">Meloidogyne hapla</name>
    <name type="common">Root-knot nematode worm</name>
    <dbReference type="NCBI Taxonomy" id="6305"/>
    <lineage>
        <taxon>Eukaryota</taxon>
        <taxon>Metazoa</taxon>
        <taxon>Ecdysozoa</taxon>
        <taxon>Nematoda</taxon>
        <taxon>Chromadorea</taxon>
        <taxon>Rhabditida</taxon>
        <taxon>Tylenchina</taxon>
        <taxon>Tylenchomorpha</taxon>
        <taxon>Tylenchoidea</taxon>
        <taxon>Meloidogynidae</taxon>
        <taxon>Meloidogyninae</taxon>
        <taxon>Meloidogyne</taxon>
    </lineage>
</organism>
<accession>A0A1I8B8L3</accession>
<proteinExistence type="predicted"/>
<name>A0A1I8B8L3_MELHA</name>